<proteinExistence type="predicted"/>
<comment type="caution">
    <text evidence="1">The sequence shown here is derived from an EMBL/GenBank/DDBJ whole genome shotgun (WGS) entry which is preliminary data.</text>
</comment>
<organism evidence="1 2">
    <name type="scientific">Rubripirellula tenax</name>
    <dbReference type="NCBI Taxonomy" id="2528015"/>
    <lineage>
        <taxon>Bacteria</taxon>
        <taxon>Pseudomonadati</taxon>
        <taxon>Planctomycetota</taxon>
        <taxon>Planctomycetia</taxon>
        <taxon>Pirellulales</taxon>
        <taxon>Pirellulaceae</taxon>
        <taxon>Rubripirellula</taxon>
    </lineage>
</organism>
<name>A0A5C6EZ85_9BACT</name>
<dbReference type="InterPro" id="IPR021322">
    <property type="entry name" value="DUF2924"/>
</dbReference>
<dbReference type="EMBL" id="SJPW01000004">
    <property type="protein sequence ID" value="TWU54973.1"/>
    <property type="molecule type" value="Genomic_DNA"/>
</dbReference>
<evidence type="ECO:0000313" key="2">
    <source>
        <dbReference type="Proteomes" id="UP000318288"/>
    </source>
</evidence>
<sequence length="166" mass="18525">MSLNITREVADMKKLTTGELKDKYETVCGCAPRSHNRDWLVKKIVWRMQAIDEGGLPERARRRALAMADDADLRKRPPRSFTQQVEAAEETTVALDPGRDTRLPPAGTVLVKTYKGQTITVTVNQDDFDFNGKRYETLSAIANEVSGSHVNGFAFFKLNPKKGAAQ</sequence>
<dbReference type="AlphaFoldDB" id="A0A5C6EZ85"/>
<gene>
    <name evidence="1" type="ORF">Poly51_37220</name>
</gene>
<evidence type="ECO:0008006" key="3">
    <source>
        <dbReference type="Google" id="ProtNLM"/>
    </source>
</evidence>
<dbReference type="OrthoDB" id="284135at2"/>
<accession>A0A5C6EZ85</accession>
<protein>
    <recommendedName>
        <fullName evidence="3">DUF2924 domain-containing protein</fullName>
    </recommendedName>
</protein>
<keyword evidence="2" id="KW-1185">Reference proteome</keyword>
<dbReference type="RefSeq" id="WP_146459111.1">
    <property type="nucleotide sequence ID" value="NZ_SJPW01000004.1"/>
</dbReference>
<dbReference type="Proteomes" id="UP000318288">
    <property type="component" value="Unassembled WGS sequence"/>
</dbReference>
<evidence type="ECO:0000313" key="1">
    <source>
        <dbReference type="EMBL" id="TWU54973.1"/>
    </source>
</evidence>
<reference evidence="1 2" key="1">
    <citation type="submission" date="2019-02" db="EMBL/GenBank/DDBJ databases">
        <title>Deep-cultivation of Planctomycetes and their phenomic and genomic characterization uncovers novel biology.</title>
        <authorList>
            <person name="Wiegand S."/>
            <person name="Jogler M."/>
            <person name="Boedeker C."/>
            <person name="Pinto D."/>
            <person name="Vollmers J."/>
            <person name="Rivas-Marin E."/>
            <person name="Kohn T."/>
            <person name="Peeters S.H."/>
            <person name="Heuer A."/>
            <person name="Rast P."/>
            <person name="Oberbeckmann S."/>
            <person name="Bunk B."/>
            <person name="Jeske O."/>
            <person name="Meyerdierks A."/>
            <person name="Storesund J.E."/>
            <person name="Kallscheuer N."/>
            <person name="Luecker S."/>
            <person name="Lage O.M."/>
            <person name="Pohl T."/>
            <person name="Merkel B.J."/>
            <person name="Hornburger P."/>
            <person name="Mueller R.-W."/>
            <person name="Bruemmer F."/>
            <person name="Labrenz M."/>
            <person name="Spormann A.M."/>
            <person name="Op Den Camp H."/>
            <person name="Overmann J."/>
            <person name="Amann R."/>
            <person name="Jetten M.S.M."/>
            <person name="Mascher T."/>
            <person name="Medema M.H."/>
            <person name="Devos D.P."/>
            <person name="Kaster A.-K."/>
            <person name="Ovreas L."/>
            <person name="Rohde M."/>
            <person name="Galperin M.Y."/>
            <person name="Jogler C."/>
        </authorList>
    </citation>
    <scope>NUCLEOTIDE SEQUENCE [LARGE SCALE GENOMIC DNA]</scope>
    <source>
        <strain evidence="1 2">Poly51</strain>
    </source>
</reference>
<dbReference type="Pfam" id="PF11149">
    <property type="entry name" value="DUF2924"/>
    <property type="match status" value="1"/>
</dbReference>